<feature type="binding site" evidence="9">
    <location>
        <position position="59"/>
    </location>
    <ligand>
        <name>Fe cation</name>
        <dbReference type="ChEBI" id="CHEBI:24875"/>
        <label>1</label>
    </ligand>
</feature>
<dbReference type="FunFam" id="1.25.10.10:FF:000099">
    <property type="entry name" value="Deoxyhypusine hydroxylase"/>
    <property type="match status" value="1"/>
</dbReference>
<keyword evidence="5 9" id="KW-0560">Oxidoreductase</keyword>
<feature type="coiled-coil region" evidence="10">
    <location>
        <begin position="31"/>
        <end position="58"/>
    </location>
</feature>
<evidence type="ECO:0000256" key="2">
    <source>
        <dbReference type="ARBA" id="ARBA00005041"/>
    </source>
</evidence>
<comment type="pathway">
    <text evidence="2 9">Protein modification; eIF5A hypusination.</text>
</comment>
<dbReference type="HAMAP" id="MF_03101">
    <property type="entry name" value="Deoxyhypusine_hydroxylase"/>
    <property type="match status" value="1"/>
</dbReference>
<evidence type="ECO:0000256" key="9">
    <source>
        <dbReference type="HAMAP-Rule" id="MF_03101"/>
    </source>
</evidence>
<evidence type="ECO:0000256" key="7">
    <source>
        <dbReference type="ARBA" id="ARBA00023033"/>
    </source>
</evidence>
<reference evidence="11" key="1">
    <citation type="submission" date="2019-03" db="EMBL/GenBank/DDBJ databases">
        <title>Long read genome sequence of the mycoparasitic Pythium oligandrum ATCC 38472 isolated from sugarbeet rhizosphere.</title>
        <authorList>
            <person name="Gaulin E."/>
        </authorList>
    </citation>
    <scope>NUCLEOTIDE SEQUENCE</scope>
    <source>
        <strain evidence="11">ATCC 38472_TT</strain>
    </source>
</reference>
<feature type="binding site" evidence="9">
    <location>
        <position position="60"/>
    </location>
    <ligand>
        <name>Fe cation</name>
        <dbReference type="ChEBI" id="CHEBI:24875"/>
        <label>1</label>
    </ligand>
</feature>
<feature type="binding site" evidence="9">
    <location>
        <position position="93"/>
    </location>
    <ligand>
        <name>Fe cation</name>
        <dbReference type="ChEBI" id="CHEBI:24875"/>
        <label>1</label>
    </ligand>
</feature>
<protein>
    <recommendedName>
        <fullName evidence="9">Deoxyhypusine hydroxylase</fullName>
        <shortName evidence="9">DOHH</shortName>
        <ecNumber evidence="9">1.14.99.29</ecNumber>
    </recommendedName>
    <alternativeName>
        <fullName evidence="9">Deoxyhypusine dioxygenase</fullName>
    </alternativeName>
    <alternativeName>
        <fullName evidence="9">Deoxyhypusine monooxygenase</fullName>
    </alternativeName>
</protein>
<sequence>MAETVPTFDALRDALLDLSQPMGKRTRAVFYLRTRGQKEDLQVLLKALENKKDSELMRHELAYVIGQFQDADACETLQAIVEDVEDDCMVRHEAAEALGAIGHEKALPVLEKFAKDPAPEVSETCELALRLIKYKAQHAAGEIKENEHDRNPYLSVDPAPAAEKDVSTEELKAVLLDNSRSLFDRYRAMFSLRNRNTEDAALALASAFDDSSALFRHEIAYVMGQMENPVTVPSLKKVLMNHSEHRMVRHEAAEALGAIGTTECEEILQVYLKDQEQVVRESCEVALDIMDYWAPTKAE</sequence>
<dbReference type="AlphaFoldDB" id="A0A8K1FT74"/>
<feature type="binding site" evidence="9">
    <location>
        <position position="218"/>
    </location>
    <ligand>
        <name>Fe cation</name>
        <dbReference type="ChEBI" id="CHEBI:24875"/>
        <label>2</label>
    </ligand>
</feature>
<comment type="caution">
    <text evidence="11">The sequence shown here is derived from an EMBL/GenBank/DDBJ whole genome shotgun (WGS) entry which is preliminary data.</text>
</comment>
<organism evidence="11 12">
    <name type="scientific">Pythium oligandrum</name>
    <name type="common">Mycoparasitic fungus</name>
    <dbReference type="NCBI Taxonomy" id="41045"/>
    <lineage>
        <taxon>Eukaryota</taxon>
        <taxon>Sar</taxon>
        <taxon>Stramenopiles</taxon>
        <taxon>Oomycota</taxon>
        <taxon>Peronosporomycetes</taxon>
        <taxon>Pythiales</taxon>
        <taxon>Pythiaceae</taxon>
        <taxon>Pythium</taxon>
    </lineage>
</organism>
<evidence type="ECO:0000256" key="6">
    <source>
        <dbReference type="ARBA" id="ARBA00023004"/>
    </source>
</evidence>
<feature type="binding site" evidence="9">
    <location>
        <position position="217"/>
    </location>
    <ligand>
        <name>Fe cation</name>
        <dbReference type="ChEBI" id="CHEBI:24875"/>
        <label>2</label>
    </ligand>
</feature>
<evidence type="ECO:0000256" key="1">
    <source>
        <dbReference type="ARBA" id="ARBA00000068"/>
    </source>
</evidence>
<dbReference type="PANTHER" id="PTHR12697">
    <property type="entry name" value="PBS LYASE HEAT-LIKE PROTEIN"/>
    <property type="match status" value="1"/>
</dbReference>
<evidence type="ECO:0000256" key="4">
    <source>
        <dbReference type="ARBA" id="ARBA00022737"/>
    </source>
</evidence>
<keyword evidence="7 9" id="KW-0503">Monooxygenase</keyword>
<dbReference type="SMART" id="SM00567">
    <property type="entry name" value="EZ_HEAT"/>
    <property type="match status" value="6"/>
</dbReference>
<dbReference type="UniPathway" id="UPA00354"/>
<dbReference type="InterPro" id="IPR016024">
    <property type="entry name" value="ARM-type_fold"/>
</dbReference>
<dbReference type="InterPro" id="IPR027517">
    <property type="entry name" value="Deoxyhypusine_hydroxylase"/>
</dbReference>
<comment type="cofactor">
    <cofactor evidence="9">
        <name>Fe(2+)</name>
        <dbReference type="ChEBI" id="CHEBI:29033"/>
    </cofactor>
    <text evidence="9">Binds 2 Fe(2+) ions per subunit.</text>
</comment>
<dbReference type="SUPFAM" id="SSF48371">
    <property type="entry name" value="ARM repeat"/>
    <property type="match status" value="1"/>
</dbReference>
<evidence type="ECO:0000313" key="11">
    <source>
        <dbReference type="EMBL" id="TMW69298.1"/>
    </source>
</evidence>
<dbReference type="OrthoDB" id="421002at2759"/>
<dbReference type="EC" id="1.14.99.29" evidence="9"/>
<dbReference type="Proteomes" id="UP000794436">
    <property type="component" value="Unassembled WGS sequence"/>
</dbReference>
<keyword evidence="3 9" id="KW-0479">Metal-binding</keyword>
<comment type="similarity">
    <text evidence="9">Belongs to the deoxyhypusine hydroxylase family.</text>
</comment>
<dbReference type="EMBL" id="SPLM01000001">
    <property type="protein sequence ID" value="TMW69298.1"/>
    <property type="molecule type" value="Genomic_DNA"/>
</dbReference>
<keyword evidence="8 9" id="KW-0386">Hypusine biosynthesis</keyword>
<evidence type="ECO:0000256" key="8">
    <source>
        <dbReference type="ARBA" id="ARBA00023256"/>
    </source>
</evidence>
<comment type="catalytic activity">
    <reaction evidence="1 9">
        <text>[eIF5A protein]-deoxyhypusine + AH2 + O2 = [eIF5A protein]-hypusine + A + H2O</text>
        <dbReference type="Rhea" id="RHEA:14101"/>
        <dbReference type="Rhea" id="RHEA-COMP:10144"/>
        <dbReference type="Rhea" id="RHEA-COMP:12592"/>
        <dbReference type="ChEBI" id="CHEBI:13193"/>
        <dbReference type="ChEBI" id="CHEBI:15377"/>
        <dbReference type="ChEBI" id="CHEBI:15379"/>
        <dbReference type="ChEBI" id="CHEBI:17499"/>
        <dbReference type="ChEBI" id="CHEBI:82657"/>
        <dbReference type="ChEBI" id="CHEBI:91175"/>
        <dbReference type="EC" id="1.14.99.29"/>
    </reaction>
</comment>
<keyword evidence="6 9" id="KW-0408">Iron</keyword>
<feature type="binding site" evidence="9">
    <location>
        <position position="251"/>
    </location>
    <ligand>
        <name>Fe cation</name>
        <dbReference type="ChEBI" id="CHEBI:24875"/>
        <label>2</label>
    </ligand>
</feature>
<dbReference type="InterPro" id="IPR004155">
    <property type="entry name" value="PBS_lyase_HEAT"/>
</dbReference>
<dbReference type="PANTHER" id="PTHR12697:SF5">
    <property type="entry name" value="DEOXYHYPUSINE HYDROXYLASE"/>
    <property type="match status" value="1"/>
</dbReference>
<feature type="binding site" evidence="9">
    <location>
        <position position="92"/>
    </location>
    <ligand>
        <name>Fe cation</name>
        <dbReference type="ChEBI" id="CHEBI:24875"/>
        <label>1</label>
    </ligand>
</feature>
<dbReference type="Pfam" id="PF13646">
    <property type="entry name" value="HEAT_2"/>
    <property type="match status" value="2"/>
</dbReference>
<evidence type="ECO:0000256" key="10">
    <source>
        <dbReference type="SAM" id="Coils"/>
    </source>
</evidence>
<proteinExistence type="inferred from homology"/>
<accession>A0A8K1FT74</accession>
<dbReference type="GO" id="GO:0046872">
    <property type="term" value="F:metal ion binding"/>
    <property type="evidence" value="ECO:0007669"/>
    <property type="project" value="UniProtKB-KW"/>
</dbReference>
<comment type="function">
    <text evidence="9">Catalyzes the hydroxylation of the N(6)-(4-aminobutyl)-L-lysine intermediate to form hypusine, an essential post-translational modification only found in mature eIF-5A factor.</text>
</comment>
<keyword evidence="10" id="KW-0175">Coiled coil</keyword>
<dbReference type="GO" id="GO:0019135">
    <property type="term" value="F:deoxyhypusine monooxygenase activity"/>
    <property type="evidence" value="ECO:0007669"/>
    <property type="project" value="UniProtKB-UniRule"/>
</dbReference>
<evidence type="ECO:0000313" key="12">
    <source>
        <dbReference type="Proteomes" id="UP000794436"/>
    </source>
</evidence>
<dbReference type="InterPro" id="IPR011989">
    <property type="entry name" value="ARM-like"/>
</dbReference>
<gene>
    <name evidence="11" type="ORF">Poli38472_001454</name>
</gene>
<feature type="binding site" evidence="9">
    <location>
        <position position="250"/>
    </location>
    <ligand>
        <name>Fe cation</name>
        <dbReference type="ChEBI" id="CHEBI:24875"/>
        <label>2</label>
    </ligand>
</feature>
<keyword evidence="4" id="KW-0677">Repeat</keyword>
<evidence type="ECO:0000256" key="5">
    <source>
        <dbReference type="ARBA" id="ARBA00023002"/>
    </source>
</evidence>
<keyword evidence="12" id="KW-1185">Reference proteome</keyword>
<dbReference type="Gene3D" id="1.25.10.10">
    <property type="entry name" value="Leucine-rich Repeat Variant"/>
    <property type="match status" value="2"/>
</dbReference>
<name>A0A8K1FT74_PYTOL</name>
<evidence type="ECO:0000256" key="3">
    <source>
        <dbReference type="ARBA" id="ARBA00022723"/>
    </source>
</evidence>